<comment type="caution">
    <text evidence="1">The sequence shown here is derived from an EMBL/GenBank/DDBJ whole genome shotgun (WGS) entry which is preliminary data.</text>
</comment>
<dbReference type="RefSeq" id="WP_181338402.1">
    <property type="nucleotide sequence ID" value="NZ_JAAKDE010000001.1"/>
</dbReference>
<dbReference type="EMBL" id="JAAKDE010000001">
    <property type="protein sequence ID" value="MBA2131955.1"/>
    <property type="molecule type" value="Genomic_DNA"/>
</dbReference>
<keyword evidence="2" id="KW-1185">Reference proteome</keyword>
<evidence type="ECO:0000313" key="2">
    <source>
        <dbReference type="Proteomes" id="UP000657177"/>
    </source>
</evidence>
<dbReference type="Proteomes" id="UP000657177">
    <property type="component" value="Unassembled WGS sequence"/>
</dbReference>
<accession>A0A8J6HY10</accession>
<dbReference type="InterPro" id="IPR014202">
    <property type="entry name" value="Spore_II_R"/>
</dbReference>
<protein>
    <submittedName>
        <fullName evidence="1">Stage II sporulation protein R</fullName>
    </submittedName>
</protein>
<proteinExistence type="predicted"/>
<reference evidence="1" key="1">
    <citation type="submission" date="2020-06" db="EMBL/GenBank/DDBJ databases">
        <title>Novel chitinolytic bacterium.</title>
        <authorList>
            <person name="Ungkulpasvich U."/>
            <person name="Kosugi A."/>
            <person name="Uke A."/>
        </authorList>
    </citation>
    <scope>NUCLEOTIDE SEQUENCE</scope>
    <source>
        <strain evidence="1">UUS1-1</strain>
    </source>
</reference>
<gene>
    <name evidence="1" type="primary">spoIIR</name>
    <name evidence="1" type="ORF">G5B42_00045</name>
</gene>
<organism evidence="1 2">
    <name type="scientific">Capillibacterium thermochitinicola</name>
    <dbReference type="NCBI Taxonomy" id="2699427"/>
    <lineage>
        <taxon>Bacteria</taxon>
        <taxon>Bacillati</taxon>
        <taxon>Bacillota</taxon>
        <taxon>Capillibacterium</taxon>
    </lineage>
</organism>
<dbReference type="AlphaFoldDB" id="A0A8J6HY10"/>
<name>A0A8J6HY10_9FIRM</name>
<dbReference type="NCBIfam" id="TIGR02837">
    <property type="entry name" value="spore_II_R"/>
    <property type="match status" value="1"/>
</dbReference>
<evidence type="ECO:0000313" key="1">
    <source>
        <dbReference type="EMBL" id="MBA2131955.1"/>
    </source>
</evidence>
<sequence length="212" mass="23778">MKARIITVFILCLIGGLLLSLTGSPPWVTDETVVAFSPENLIRLHVLANSDQPADQEVKLLVRDRILKETAVLLAEAEDRATALSILKKNQEVLVQAAEEELARHGFSYPVTVMIGTFGFPARQYEFGVLPPGEYQALRVVLGKGEGRNWWCVLFPPVCHLVMAEEKPADTGETIRLRWKALEELQANKDELLKKAWAEWGKWFQLATTAIQ</sequence>
<dbReference type="Pfam" id="PF09551">
    <property type="entry name" value="Spore_II_R"/>
    <property type="match status" value="1"/>
</dbReference>